<dbReference type="GeneID" id="28961155"/>
<sequence>MGDQHLPPPFTYGYPSQPANVEEMKALVDQNSGRDALDNTGPVSLQKTRKPLGHPRTQLGQVKSQPRSRTDPVAPP</sequence>
<organism evidence="2 3">
    <name type="scientific">Fusarium oxysporum f. sp. lycopersici (strain 4287 / CBS 123668 / FGSC 9935 / NRRL 34936)</name>
    <name type="common">Fusarium vascular wilt of tomato</name>
    <dbReference type="NCBI Taxonomy" id="426428"/>
    <lineage>
        <taxon>Eukaryota</taxon>
        <taxon>Fungi</taxon>
        <taxon>Dikarya</taxon>
        <taxon>Ascomycota</taxon>
        <taxon>Pezizomycotina</taxon>
        <taxon>Sordariomycetes</taxon>
        <taxon>Hypocreomycetidae</taxon>
        <taxon>Hypocreales</taxon>
        <taxon>Nectriaceae</taxon>
        <taxon>Fusarium</taxon>
        <taxon>Fusarium oxysporum species complex</taxon>
    </lineage>
</organism>
<name>A0A0J9VJV6_FUSO4</name>
<gene>
    <name evidence="2" type="ORF">FOXG_20449</name>
</gene>
<evidence type="ECO:0000313" key="2">
    <source>
        <dbReference type="EMBL" id="KNB11041.1"/>
    </source>
</evidence>
<dbReference type="KEGG" id="fox:FOXG_20449"/>
<dbReference type="Proteomes" id="UP000009097">
    <property type="component" value="Unassembled WGS sequence"/>
</dbReference>
<dbReference type="AlphaFoldDB" id="A0A0J9VJV6"/>
<dbReference type="OrthoDB" id="6513042at2759"/>
<feature type="region of interest" description="Disordered" evidence="1">
    <location>
        <begin position="29"/>
        <end position="76"/>
    </location>
</feature>
<feature type="compositionally biased region" description="Polar residues" evidence="1">
    <location>
        <begin position="58"/>
        <end position="67"/>
    </location>
</feature>
<dbReference type="EMBL" id="DS231709">
    <property type="protein sequence ID" value="KNB11041.1"/>
    <property type="molecule type" value="Genomic_DNA"/>
</dbReference>
<protein>
    <submittedName>
        <fullName evidence="2">Uncharacterized protein</fullName>
    </submittedName>
</protein>
<dbReference type="VEuPathDB" id="FungiDB:FOXG_20449"/>
<evidence type="ECO:0000256" key="1">
    <source>
        <dbReference type="SAM" id="MobiDB-lite"/>
    </source>
</evidence>
<dbReference type="RefSeq" id="XP_018249086.1">
    <property type="nucleotide sequence ID" value="XM_018400731.1"/>
</dbReference>
<evidence type="ECO:0000313" key="3">
    <source>
        <dbReference type="Proteomes" id="UP000009097"/>
    </source>
</evidence>
<reference evidence="2" key="1">
    <citation type="submission" date="2007-04" db="EMBL/GenBank/DDBJ databases">
        <authorList>
            <consortium name="The Broad Institute Genome Sequencing Platform"/>
            <person name="Birren B."/>
            <person name="Lander E."/>
            <person name="Galagan J."/>
            <person name="Nusbaum C."/>
            <person name="Devon K."/>
            <person name="Ma L.-J."/>
            <person name="Jaffe D."/>
            <person name="Butler J."/>
            <person name="Alvarez P."/>
            <person name="Gnerre S."/>
            <person name="Grabherr M."/>
            <person name="Kleber M."/>
            <person name="Mauceli E."/>
            <person name="Brockman W."/>
            <person name="MacCallum I.A."/>
            <person name="Young S."/>
            <person name="LaButti K."/>
            <person name="DeCaprio D."/>
            <person name="Crawford M."/>
            <person name="Koehrsen M."/>
            <person name="Engels R."/>
            <person name="Montgomery P."/>
            <person name="Pearson M."/>
            <person name="Howarth C."/>
            <person name="Larson L."/>
            <person name="White J."/>
            <person name="O'Leary S."/>
            <person name="Kodira C."/>
            <person name="Zeng Q."/>
            <person name="Yandava C."/>
            <person name="Alvarado L."/>
            <person name="Kistler C."/>
            <person name="Shim W.-B."/>
            <person name="Kang S."/>
            <person name="Woloshuk C."/>
        </authorList>
    </citation>
    <scope>NUCLEOTIDE SEQUENCE</scope>
    <source>
        <strain evidence="2">4287</strain>
    </source>
</reference>
<accession>A0A0J9VJV6</accession>
<reference evidence="2" key="2">
    <citation type="journal article" date="2010" name="Nature">
        <title>Comparative genomics reveals mobile pathogenicity chromosomes in Fusarium.</title>
        <authorList>
            <person name="Ma L.J."/>
            <person name="van der Does H.C."/>
            <person name="Borkovich K.A."/>
            <person name="Coleman J.J."/>
            <person name="Daboussi M.J."/>
            <person name="Di Pietro A."/>
            <person name="Dufresne M."/>
            <person name="Freitag M."/>
            <person name="Grabherr M."/>
            <person name="Henrissat B."/>
            <person name="Houterman P.M."/>
            <person name="Kang S."/>
            <person name="Shim W.B."/>
            <person name="Woloshuk C."/>
            <person name="Xie X."/>
            <person name="Xu J.R."/>
            <person name="Antoniw J."/>
            <person name="Baker S.E."/>
            <person name="Bluhm B.H."/>
            <person name="Breakspear A."/>
            <person name="Brown D.W."/>
            <person name="Butchko R.A."/>
            <person name="Chapman S."/>
            <person name="Coulson R."/>
            <person name="Coutinho P.M."/>
            <person name="Danchin E.G."/>
            <person name="Diener A."/>
            <person name="Gale L.R."/>
            <person name="Gardiner D.M."/>
            <person name="Goff S."/>
            <person name="Hammond-Kosack K.E."/>
            <person name="Hilburn K."/>
            <person name="Hua-Van A."/>
            <person name="Jonkers W."/>
            <person name="Kazan K."/>
            <person name="Kodira C.D."/>
            <person name="Koehrsen M."/>
            <person name="Kumar L."/>
            <person name="Lee Y.H."/>
            <person name="Li L."/>
            <person name="Manners J.M."/>
            <person name="Miranda-Saavedra D."/>
            <person name="Mukherjee M."/>
            <person name="Park G."/>
            <person name="Park J."/>
            <person name="Park S.Y."/>
            <person name="Proctor R.H."/>
            <person name="Regev A."/>
            <person name="Ruiz-Roldan M.C."/>
            <person name="Sain D."/>
            <person name="Sakthikumar S."/>
            <person name="Sykes S."/>
            <person name="Schwartz D.C."/>
            <person name="Turgeon B.G."/>
            <person name="Wapinski I."/>
            <person name="Yoder O."/>
            <person name="Young S."/>
            <person name="Zeng Q."/>
            <person name="Zhou S."/>
            <person name="Galagan J."/>
            <person name="Cuomo C.A."/>
            <person name="Kistler H.C."/>
            <person name="Rep M."/>
        </authorList>
    </citation>
    <scope>NUCLEOTIDE SEQUENCE [LARGE SCALE GENOMIC DNA]</scope>
    <source>
        <strain evidence="2">4287</strain>
    </source>
</reference>
<proteinExistence type="predicted"/>